<evidence type="ECO:0000313" key="1">
    <source>
        <dbReference type="EMBL" id="MFC4668164.1"/>
    </source>
</evidence>
<protein>
    <recommendedName>
        <fullName evidence="3">XRE family transcriptional regulator</fullName>
    </recommendedName>
</protein>
<evidence type="ECO:0000313" key="2">
    <source>
        <dbReference type="Proteomes" id="UP001595973"/>
    </source>
</evidence>
<accession>A0ABV9KDK9</accession>
<gene>
    <name evidence="1" type="ORF">ACFO5X_06325</name>
</gene>
<dbReference type="Proteomes" id="UP001595973">
    <property type="component" value="Unassembled WGS sequence"/>
</dbReference>
<comment type="caution">
    <text evidence="1">The sequence shown here is derived from an EMBL/GenBank/DDBJ whole genome shotgun (WGS) entry which is preliminary data.</text>
</comment>
<name>A0ABV9KDK9_9RHOB</name>
<dbReference type="EMBL" id="JBHSGI010000004">
    <property type="protein sequence ID" value="MFC4668164.1"/>
    <property type="molecule type" value="Genomic_DNA"/>
</dbReference>
<proteinExistence type="predicted"/>
<sequence length="153" mass="15620">MRPTRAGTIQDAVARCYRAAGGVEAVAEQLGLANSTVSYGTEINEARPGGIGVNHLARLAMTDPDCALPLAEFFAALAGGVYQPVGGVAEVISLFSGCGLMAKECGEAQAATILAATTQRPKDIAEAEREIEEAIAALTKSRSVLTALQSGAA</sequence>
<dbReference type="RefSeq" id="WP_380716432.1">
    <property type="nucleotide sequence ID" value="NZ_JBHSGI010000004.1"/>
</dbReference>
<reference evidence="2" key="1">
    <citation type="journal article" date="2019" name="Int. J. Syst. Evol. Microbiol.">
        <title>The Global Catalogue of Microorganisms (GCM) 10K type strain sequencing project: providing services to taxonomists for standard genome sequencing and annotation.</title>
        <authorList>
            <consortium name="The Broad Institute Genomics Platform"/>
            <consortium name="The Broad Institute Genome Sequencing Center for Infectious Disease"/>
            <person name="Wu L."/>
            <person name="Ma J."/>
        </authorList>
    </citation>
    <scope>NUCLEOTIDE SEQUENCE [LARGE SCALE GENOMIC DNA]</scope>
    <source>
        <strain evidence="2">CGMCC 4.7283</strain>
    </source>
</reference>
<evidence type="ECO:0008006" key="3">
    <source>
        <dbReference type="Google" id="ProtNLM"/>
    </source>
</evidence>
<organism evidence="1 2">
    <name type="scientific">Seohaeicola nanhaiensis</name>
    <dbReference type="NCBI Taxonomy" id="1387282"/>
    <lineage>
        <taxon>Bacteria</taxon>
        <taxon>Pseudomonadati</taxon>
        <taxon>Pseudomonadota</taxon>
        <taxon>Alphaproteobacteria</taxon>
        <taxon>Rhodobacterales</taxon>
        <taxon>Roseobacteraceae</taxon>
        <taxon>Seohaeicola</taxon>
    </lineage>
</organism>
<keyword evidence="2" id="KW-1185">Reference proteome</keyword>